<dbReference type="PROSITE" id="PS50931">
    <property type="entry name" value="HTH_LYSR"/>
    <property type="match status" value="1"/>
</dbReference>
<proteinExistence type="inferred from homology"/>
<dbReference type="InterPro" id="IPR036390">
    <property type="entry name" value="WH_DNA-bd_sf"/>
</dbReference>
<keyword evidence="4" id="KW-0804">Transcription</keyword>
<sequence>MSLRALRTLHAIAQHGSFARAGEVVGLTQSAVSLQVKMLEEEFGARLFDRSRRLPRLTEAGRIVLEKSAEVLALYDQIASALSDEQSLAGRLRLGAVQTALSGVLPEALAALNQSHPRVRVHVSAGMSAELALRIAAGELDAAVTTEPVRPHPPDLVWTPLYEDRFWLIAPPGHDARSPRELLSELPFIRFDSHAWAGRVIDRELRRMRLDVREEMVLDSLEVILRMVEKGLGVAVVPLSDDVLATLRLTTLPFGEPQLIRRIVLLERQDCTGGRLSAALAQAVMDIKKGAVPG</sequence>
<evidence type="ECO:0000256" key="1">
    <source>
        <dbReference type="ARBA" id="ARBA00009437"/>
    </source>
</evidence>
<dbReference type="RefSeq" id="WP_015933155.1">
    <property type="nucleotide sequence ID" value="NC_011894.1"/>
</dbReference>
<dbReference type="SUPFAM" id="SSF53850">
    <property type="entry name" value="Periplasmic binding protein-like II"/>
    <property type="match status" value="1"/>
</dbReference>
<comment type="similarity">
    <text evidence="1">Belongs to the LysR transcriptional regulatory family.</text>
</comment>
<keyword evidence="7" id="KW-1185">Reference proteome</keyword>
<dbReference type="KEGG" id="mno:Mnod_6838"/>
<keyword evidence="3" id="KW-0238">DNA-binding</keyword>
<dbReference type="HOGENOM" id="CLU_039613_6_5_5"/>
<dbReference type="Proteomes" id="UP000008207">
    <property type="component" value="Chromosome"/>
</dbReference>
<evidence type="ECO:0000313" key="6">
    <source>
        <dbReference type="EMBL" id="ACL61590.1"/>
    </source>
</evidence>
<name>B8IGB3_METNO</name>
<dbReference type="PANTHER" id="PTHR30126">
    <property type="entry name" value="HTH-TYPE TRANSCRIPTIONAL REGULATOR"/>
    <property type="match status" value="1"/>
</dbReference>
<accession>B8IGB3</accession>
<evidence type="ECO:0000256" key="2">
    <source>
        <dbReference type="ARBA" id="ARBA00023015"/>
    </source>
</evidence>
<protein>
    <submittedName>
        <fullName evidence="6">Transcriptional regulator, LysR family</fullName>
    </submittedName>
</protein>
<feature type="domain" description="HTH lysR-type" evidence="5">
    <location>
        <begin position="1"/>
        <end position="58"/>
    </location>
</feature>
<evidence type="ECO:0000256" key="3">
    <source>
        <dbReference type="ARBA" id="ARBA00023125"/>
    </source>
</evidence>
<gene>
    <name evidence="6" type="ordered locus">Mnod_6838</name>
</gene>
<dbReference type="Gene3D" id="1.10.10.10">
    <property type="entry name" value="Winged helix-like DNA-binding domain superfamily/Winged helix DNA-binding domain"/>
    <property type="match status" value="1"/>
</dbReference>
<dbReference type="InterPro" id="IPR036388">
    <property type="entry name" value="WH-like_DNA-bd_sf"/>
</dbReference>
<dbReference type="eggNOG" id="COG0583">
    <property type="taxonomic scope" value="Bacteria"/>
</dbReference>
<dbReference type="OrthoDB" id="7260751at2"/>
<dbReference type="GO" id="GO:0000976">
    <property type="term" value="F:transcription cis-regulatory region binding"/>
    <property type="evidence" value="ECO:0007669"/>
    <property type="project" value="TreeGrafter"/>
</dbReference>
<dbReference type="Pfam" id="PF00126">
    <property type="entry name" value="HTH_1"/>
    <property type="match status" value="1"/>
</dbReference>
<reference evidence="6 7" key="1">
    <citation type="submission" date="2009-01" db="EMBL/GenBank/DDBJ databases">
        <title>Complete sequence of chromosome of Methylobacterium nodulans ORS 2060.</title>
        <authorList>
            <consortium name="US DOE Joint Genome Institute"/>
            <person name="Lucas S."/>
            <person name="Copeland A."/>
            <person name="Lapidus A."/>
            <person name="Glavina del Rio T."/>
            <person name="Dalin E."/>
            <person name="Tice H."/>
            <person name="Bruce D."/>
            <person name="Goodwin L."/>
            <person name="Pitluck S."/>
            <person name="Sims D."/>
            <person name="Brettin T."/>
            <person name="Detter J.C."/>
            <person name="Han C."/>
            <person name="Larimer F."/>
            <person name="Land M."/>
            <person name="Hauser L."/>
            <person name="Kyrpides N."/>
            <person name="Ivanova N."/>
            <person name="Marx C.J."/>
            <person name="Richardson P."/>
        </authorList>
    </citation>
    <scope>NUCLEOTIDE SEQUENCE [LARGE SCALE GENOMIC DNA]</scope>
    <source>
        <strain evidence="7">LMG 21967 / CNCM I-2342 / ORS 2060</strain>
    </source>
</reference>
<dbReference type="Pfam" id="PF03466">
    <property type="entry name" value="LysR_substrate"/>
    <property type="match status" value="1"/>
</dbReference>
<dbReference type="SUPFAM" id="SSF46785">
    <property type="entry name" value="Winged helix' DNA-binding domain"/>
    <property type="match status" value="1"/>
</dbReference>
<dbReference type="CDD" id="cd08427">
    <property type="entry name" value="PBP2_LTTR_like_2"/>
    <property type="match status" value="1"/>
</dbReference>
<dbReference type="GO" id="GO:0003700">
    <property type="term" value="F:DNA-binding transcription factor activity"/>
    <property type="evidence" value="ECO:0007669"/>
    <property type="project" value="InterPro"/>
</dbReference>
<evidence type="ECO:0000259" key="5">
    <source>
        <dbReference type="PROSITE" id="PS50931"/>
    </source>
</evidence>
<dbReference type="STRING" id="460265.Mnod_6838"/>
<dbReference type="AlphaFoldDB" id="B8IGB3"/>
<dbReference type="InterPro" id="IPR000847">
    <property type="entry name" value="LysR_HTH_N"/>
</dbReference>
<dbReference type="PRINTS" id="PR00039">
    <property type="entry name" value="HTHLYSR"/>
</dbReference>
<dbReference type="FunFam" id="1.10.10.10:FF:000001">
    <property type="entry name" value="LysR family transcriptional regulator"/>
    <property type="match status" value="1"/>
</dbReference>
<dbReference type="Gene3D" id="3.40.190.10">
    <property type="entry name" value="Periplasmic binding protein-like II"/>
    <property type="match status" value="2"/>
</dbReference>
<evidence type="ECO:0000313" key="7">
    <source>
        <dbReference type="Proteomes" id="UP000008207"/>
    </source>
</evidence>
<organism evidence="6 7">
    <name type="scientific">Methylobacterium nodulans (strain LMG 21967 / CNCM I-2342 / ORS 2060)</name>
    <dbReference type="NCBI Taxonomy" id="460265"/>
    <lineage>
        <taxon>Bacteria</taxon>
        <taxon>Pseudomonadati</taxon>
        <taxon>Pseudomonadota</taxon>
        <taxon>Alphaproteobacteria</taxon>
        <taxon>Hyphomicrobiales</taxon>
        <taxon>Methylobacteriaceae</taxon>
        <taxon>Methylobacterium</taxon>
    </lineage>
</organism>
<dbReference type="PANTHER" id="PTHR30126:SF94">
    <property type="entry name" value="LYSR FAMILY TRANSCRIPTIONAL REGULATOR"/>
    <property type="match status" value="1"/>
</dbReference>
<evidence type="ECO:0000256" key="4">
    <source>
        <dbReference type="ARBA" id="ARBA00023163"/>
    </source>
</evidence>
<dbReference type="InterPro" id="IPR005119">
    <property type="entry name" value="LysR_subst-bd"/>
</dbReference>
<dbReference type="EMBL" id="CP001349">
    <property type="protein sequence ID" value="ACL61590.1"/>
    <property type="molecule type" value="Genomic_DNA"/>
</dbReference>
<keyword evidence="2" id="KW-0805">Transcription regulation</keyword>